<name>A0A7W6DRV5_9RHOB</name>
<feature type="region of interest" description="Disordered" evidence="2">
    <location>
        <begin position="302"/>
        <end position="335"/>
    </location>
</feature>
<comment type="similarity">
    <text evidence="1">Belongs to the Mg-chelatase subunits D/I family.</text>
</comment>
<dbReference type="CDD" id="cd01451">
    <property type="entry name" value="vWA_Magnesium_chelatase"/>
    <property type="match status" value="1"/>
</dbReference>
<evidence type="ECO:0000313" key="4">
    <source>
        <dbReference type="EMBL" id="MBB3988056.1"/>
    </source>
</evidence>
<dbReference type="GO" id="GO:0016851">
    <property type="term" value="F:magnesium chelatase activity"/>
    <property type="evidence" value="ECO:0007669"/>
    <property type="project" value="UniProtKB-EC"/>
</dbReference>
<dbReference type="Pfam" id="PF13519">
    <property type="entry name" value="VWA_2"/>
    <property type="match status" value="1"/>
</dbReference>
<dbReference type="EMBL" id="JACIEJ010000015">
    <property type="protein sequence ID" value="MBB3988056.1"/>
    <property type="molecule type" value="Genomic_DNA"/>
</dbReference>
<proteinExistence type="inferred from homology"/>
<dbReference type="SUPFAM" id="SSF52540">
    <property type="entry name" value="P-loop containing nucleoside triphosphate hydrolases"/>
    <property type="match status" value="1"/>
</dbReference>
<dbReference type="AlphaFoldDB" id="A0A7W6DRV5"/>
<evidence type="ECO:0000313" key="5">
    <source>
        <dbReference type="Proteomes" id="UP000541426"/>
    </source>
</evidence>
<dbReference type="Pfam" id="PF17863">
    <property type="entry name" value="AAA_lid_2"/>
    <property type="match status" value="1"/>
</dbReference>
<keyword evidence="4" id="KW-0436">Ligase</keyword>
<feature type="domain" description="VWFA" evidence="3">
    <location>
        <begin position="386"/>
        <end position="526"/>
    </location>
</feature>
<evidence type="ECO:0000256" key="1">
    <source>
        <dbReference type="ARBA" id="ARBA00005799"/>
    </source>
</evidence>
<sequence>MINTAPTAHSSDWDRALRALSALMVDPAGLGGMVVRARPGPVRQRLEGALPGLPLPLRRIHPGLDDAQLFGGLNVAASLAAGHMIRDPGLAETPCALVLPMAERTPAALAARLSQLLDSGRGHCIVLLDEGAEPEETAPASLSDRLAFFADLSAVRPADAAIRLPAPADLDSARRHLDRVQTPSDDLTQLVLLAARFGIDGARAPMFALRCARALAALDGKDNTTQDHLREAAQLIYAPLATQIPEDDERPDPDPDHDAPPDPADTDADSVASDTGQIPDDLLVQAVAACLPADLLMRLERSSQPRGSHAAGSGAGFKRQANRRGRPLPSRPGRIDGRARIDVIATLRAAAPWQTLRRKARESHPQLIILPADIRLRRFEDRSDRLLIFAVDASGSAALSRMAEAKGAIEMLLAQAYAKRDQVALVAFRGSGAEVLLPPTRSLVQAKRRLTALPGGGGTPLASGLRAAFDMALHGQRVGLSPSIAFLTDGRGNIGLDGAPGRTQAREDAQTIARLLSGLRLPSVVIDIAPRPGPESAALAGWLNAQYLPLPRADASRISAAADAALTR</sequence>
<dbReference type="InterPro" id="IPR036465">
    <property type="entry name" value="vWFA_dom_sf"/>
</dbReference>
<dbReference type="EC" id="6.6.1.1" evidence="4"/>
<dbReference type="PANTHER" id="PTHR43473">
    <property type="entry name" value="MAGNESIUM-CHELATASE SUBUNIT CHLD, CHLOROPLASTIC"/>
    <property type="match status" value="1"/>
</dbReference>
<reference evidence="4 5" key="1">
    <citation type="submission" date="2020-08" db="EMBL/GenBank/DDBJ databases">
        <title>Genomic Encyclopedia of Type Strains, Phase IV (KMG-IV): sequencing the most valuable type-strain genomes for metagenomic binning, comparative biology and taxonomic classification.</title>
        <authorList>
            <person name="Goeker M."/>
        </authorList>
    </citation>
    <scope>NUCLEOTIDE SEQUENCE [LARGE SCALE GENOMIC DNA]</scope>
    <source>
        <strain evidence="4 5">DSM 102235</strain>
    </source>
</reference>
<feature type="region of interest" description="Disordered" evidence="2">
    <location>
        <begin position="241"/>
        <end position="275"/>
    </location>
</feature>
<dbReference type="PANTHER" id="PTHR43473:SF2">
    <property type="entry name" value="MAGNESIUM-CHELATASE SUBUNIT CHLD, CHLOROPLASTIC"/>
    <property type="match status" value="1"/>
</dbReference>
<dbReference type="Gene3D" id="1.10.8.80">
    <property type="entry name" value="Magnesium chelatase subunit I, C-Terminal domain"/>
    <property type="match status" value="1"/>
</dbReference>
<organism evidence="4 5">
    <name type="scientific">Sagittula marina</name>
    <dbReference type="NCBI Taxonomy" id="943940"/>
    <lineage>
        <taxon>Bacteria</taxon>
        <taxon>Pseudomonadati</taxon>
        <taxon>Pseudomonadota</taxon>
        <taxon>Alphaproteobacteria</taxon>
        <taxon>Rhodobacterales</taxon>
        <taxon>Roseobacteraceae</taxon>
        <taxon>Sagittula</taxon>
    </lineage>
</organism>
<accession>A0A7W6DRV5</accession>
<dbReference type="NCBIfam" id="NF009943">
    <property type="entry name" value="PRK13406.1"/>
    <property type="match status" value="1"/>
</dbReference>
<dbReference type="SMART" id="SM00327">
    <property type="entry name" value="VWA"/>
    <property type="match status" value="1"/>
</dbReference>
<dbReference type="InterPro" id="IPR041628">
    <property type="entry name" value="ChlI/MoxR_AAA_lid"/>
</dbReference>
<dbReference type="InterPro" id="IPR027417">
    <property type="entry name" value="P-loop_NTPase"/>
</dbReference>
<keyword evidence="5" id="KW-1185">Reference proteome</keyword>
<dbReference type="InterPro" id="IPR002035">
    <property type="entry name" value="VWF_A"/>
</dbReference>
<gene>
    <name evidence="4" type="ORF">GGQ68_004412</name>
</gene>
<dbReference type="Proteomes" id="UP000541426">
    <property type="component" value="Unassembled WGS sequence"/>
</dbReference>
<comment type="caution">
    <text evidence="4">The sequence shown here is derived from an EMBL/GenBank/DDBJ whole genome shotgun (WGS) entry which is preliminary data.</text>
</comment>
<dbReference type="Gene3D" id="3.40.50.410">
    <property type="entry name" value="von Willebrand factor, type A domain"/>
    <property type="match status" value="1"/>
</dbReference>
<protein>
    <submittedName>
        <fullName evidence="4">Magnesium chelatase subunit D</fullName>
        <ecNumber evidence="4">6.6.1.1</ecNumber>
    </submittedName>
</protein>
<dbReference type="InterPro" id="IPR041702">
    <property type="entry name" value="BchD/ChlD_VWA"/>
</dbReference>
<dbReference type="SUPFAM" id="SSF53300">
    <property type="entry name" value="vWA-like"/>
    <property type="match status" value="1"/>
</dbReference>
<evidence type="ECO:0000256" key="2">
    <source>
        <dbReference type="SAM" id="MobiDB-lite"/>
    </source>
</evidence>
<dbReference type="RefSeq" id="WP_183969582.1">
    <property type="nucleotide sequence ID" value="NZ_BAABBZ010000054.1"/>
</dbReference>
<dbReference type="PROSITE" id="PS50234">
    <property type="entry name" value="VWFA"/>
    <property type="match status" value="1"/>
</dbReference>
<evidence type="ECO:0000259" key="3">
    <source>
        <dbReference type="PROSITE" id="PS50234"/>
    </source>
</evidence>